<dbReference type="SUPFAM" id="SSF51984">
    <property type="entry name" value="MurCD N-terminal domain"/>
    <property type="match status" value="1"/>
</dbReference>
<comment type="catalytic activity">
    <reaction evidence="13 14">
        <text>UDP-N-acetyl-alpha-D-muramate + L-alanine + ATP = UDP-N-acetyl-alpha-D-muramoyl-L-alanine + ADP + phosphate + H(+)</text>
        <dbReference type="Rhea" id="RHEA:23372"/>
        <dbReference type="ChEBI" id="CHEBI:15378"/>
        <dbReference type="ChEBI" id="CHEBI:30616"/>
        <dbReference type="ChEBI" id="CHEBI:43474"/>
        <dbReference type="ChEBI" id="CHEBI:57972"/>
        <dbReference type="ChEBI" id="CHEBI:70757"/>
        <dbReference type="ChEBI" id="CHEBI:83898"/>
        <dbReference type="ChEBI" id="CHEBI:456216"/>
        <dbReference type="EC" id="6.3.2.8"/>
    </reaction>
</comment>
<dbReference type="KEGG" id="lvn:BWR22_13365"/>
<keyword evidence="10 14" id="KW-0573">Peptidoglycan synthesis</keyword>
<evidence type="ECO:0000256" key="13">
    <source>
        <dbReference type="ARBA" id="ARBA00047833"/>
    </source>
</evidence>
<dbReference type="GO" id="GO:0005524">
    <property type="term" value="F:ATP binding"/>
    <property type="evidence" value="ECO:0007669"/>
    <property type="project" value="UniProtKB-UniRule"/>
</dbReference>
<dbReference type="Proteomes" id="UP000187506">
    <property type="component" value="Chromosome"/>
</dbReference>
<dbReference type="SUPFAM" id="SSF53244">
    <property type="entry name" value="MurD-like peptide ligases, peptide-binding domain"/>
    <property type="match status" value="1"/>
</dbReference>
<dbReference type="InterPro" id="IPR036565">
    <property type="entry name" value="Mur-like_cat_sf"/>
</dbReference>
<comment type="similarity">
    <text evidence="14">Belongs to the MurCDEF family.</text>
</comment>
<dbReference type="HAMAP" id="MF_00046">
    <property type="entry name" value="MurC"/>
    <property type="match status" value="1"/>
</dbReference>
<evidence type="ECO:0000256" key="2">
    <source>
        <dbReference type="ARBA" id="ARBA00004752"/>
    </source>
</evidence>
<evidence type="ECO:0000259" key="17">
    <source>
        <dbReference type="Pfam" id="PF08245"/>
    </source>
</evidence>
<dbReference type="Gene3D" id="3.40.1190.10">
    <property type="entry name" value="Mur-like, catalytic domain"/>
    <property type="match status" value="1"/>
</dbReference>
<evidence type="ECO:0000256" key="12">
    <source>
        <dbReference type="ARBA" id="ARBA00023316"/>
    </source>
</evidence>
<keyword evidence="12 14" id="KW-0961">Cell wall biogenesis/degradation</keyword>
<dbReference type="PANTHER" id="PTHR43445:SF3">
    <property type="entry name" value="UDP-N-ACETYLMURAMATE--L-ALANINE LIGASE"/>
    <property type="match status" value="1"/>
</dbReference>
<dbReference type="PANTHER" id="PTHR43445">
    <property type="entry name" value="UDP-N-ACETYLMURAMATE--L-ALANINE LIGASE-RELATED"/>
    <property type="match status" value="1"/>
</dbReference>
<comment type="pathway">
    <text evidence="2 14">Cell wall biogenesis; peptidoglycan biosynthesis.</text>
</comment>
<feature type="domain" description="Mur ligase N-terminal catalytic" evidence="15">
    <location>
        <begin position="9"/>
        <end position="110"/>
    </location>
</feature>
<dbReference type="InterPro" id="IPR036615">
    <property type="entry name" value="Mur_ligase_C_dom_sf"/>
</dbReference>
<evidence type="ECO:0000259" key="16">
    <source>
        <dbReference type="Pfam" id="PF02875"/>
    </source>
</evidence>
<dbReference type="EMBL" id="CP019352">
    <property type="protein sequence ID" value="APY01252.1"/>
    <property type="molecule type" value="Genomic_DNA"/>
</dbReference>
<keyword evidence="7 14" id="KW-0547">Nucleotide-binding</keyword>
<evidence type="ECO:0000256" key="4">
    <source>
        <dbReference type="ARBA" id="ARBA00022490"/>
    </source>
</evidence>
<keyword evidence="5 14" id="KW-0436">Ligase</keyword>
<gene>
    <name evidence="14" type="primary">murC</name>
    <name evidence="18" type="ORF">BWR22_13365</name>
</gene>
<dbReference type="InterPro" id="IPR013221">
    <property type="entry name" value="Mur_ligase_cen"/>
</dbReference>
<sequence length="450" mass="49977">MNLNNIHNIYFIGIGGIGMSAIARYFHAANMYVAGYDKTKTEITNSLEDLGINIHFNDNVKNIEAPFLDTQNTLVVYTPAIPKDSKELNYFKTNGFNLLKRSEILGLITKNTFCLAVAGTHGKTTTTSILGHLLMECNVPLTAFLGGISENYNSNLILNGSEVSVVEADEFDRSFLTLSPDLACITSMDADHLDIYGDASELTKTFEDFSKKLKPNGKLFVKNGLPIKGITYGIEDDSDYTVQNIKIENGAYVFDVKTPSTVLKQVQFNLPGRHNLSNALIALAMAVEYGVPSPQLVKALASYKGVKRRFTYQIKSDDLVFIDDYAHHPEEINAVHQAVREMYPKDKVLAVFQPHLFSRTKDFGAEFANSLSKFDEVLLLDIYPARELPIKGVTSNWLLNQIENDSKELIKKTEIIKKIKASKAKIILTIGAGDIGAEVLKIKEALVHEN</sequence>
<dbReference type="InterPro" id="IPR000713">
    <property type="entry name" value="Mur_ligase_N"/>
</dbReference>
<accession>A0AAC9PWV7</accession>
<keyword evidence="4 14" id="KW-0963">Cytoplasm</keyword>
<comment type="function">
    <text evidence="14">Cell wall formation.</text>
</comment>
<dbReference type="AlphaFoldDB" id="A0AAC9PWV7"/>
<evidence type="ECO:0000256" key="14">
    <source>
        <dbReference type="HAMAP-Rule" id="MF_00046"/>
    </source>
</evidence>
<dbReference type="GO" id="GO:0071555">
    <property type="term" value="P:cell wall organization"/>
    <property type="evidence" value="ECO:0007669"/>
    <property type="project" value="UniProtKB-KW"/>
</dbReference>
<dbReference type="Pfam" id="PF02875">
    <property type="entry name" value="Mur_ligase_C"/>
    <property type="match status" value="1"/>
</dbReference>
<organism evidence="18 19">
    <name type="scientific">Lacinutrix venerupis</name>
    <dbReference type="NCBI Taxonomy" id="1486034"/>
    <lineage>
        <taxon>Bacteria</taxon>
        <taxon>Pseudomonadati</taxon>
        <taxon>Bacteroidota</taxon>
        <taxon>Flavobacteriia</taxon>
        <taxon>Flavobacteriales</taxon>
        <taxon>Flavobacteriaceae</taxon>
        <taxon>Lacinutrix</taxon>
    </lineage>
</organism>
<dbReference type="RefSeq" id="WP_076734155.1">
    <property type="nucleotide sequence ID" value="NZ_CP019352.1"/>
</dbReference>
<evidence type="ECO:0000313" key="18">
    <source>
        <dbReference type="EMBL" id="APY01252.1"/>
    </source>
</evidence>
<evidence type="ECO:0000256" key="5">
    <source>
        <dbReference type="ARBA" id="ARBA00022598"/>
    </source>
</evidence>
<dbReference type="GO" id="GO:0005737">
    <property type="term" value="C:cytoplasm"/>
    <property type="evidence" value="ECO:0007669"/>
    <property type="project" value="UniProtKB-SubCell"/>
</dbReference>
<dbReference type="Gene3D" id="3.90.190.20">
    <property type="entry name" value="Mur ligase, C-terminal domain"/>
    <property type="match status" value="1"/>
</dbReference>
<dbReference type="InterPro" id="IPR050061">
    <property type="entry name" value="MurCDEF_pg_biosynth"/>
</dbReference>
<evidence type="ECO:0000256" key="7">
    <source>
        <dbReference type="ARBA" id="ARBA00022741"/>
    </source>
</evidence>
<evidence type="ECO:0000256" key="6">
    <source>
        <dbReference type="ARBA" id="ARBA00022618"/>
    </source>
</evidence>
<feature type="binding site" evidence="14">
    <location>
        <begin position="119"/>
        <end position="125"/>
    </location>
    <ligand>
        <name>ATP</name>
        <dbReference type="ChEBI" id="CHEBI:30616"/>
    </ligand>
</feature>
<dbReference type="GO" id="GO:0008360">
    <property type="term" value="P:regulation of cell shape"/>
    <property type="evidence" value="ECO:0007669"/>
    <property type="project" value="UniProtKB-KW"/>
</dbReference>
<feature type="domain" description="Mur ligase C-terminal" evidence="16">
    <location>
        <begin position="308"/>
        <end position="433"/>
    </location>
</feature>
<comment type="subcellular location">
    <subcellularLocation>
        <location evidence="1 14">Cytoplasm</location>
    </subcellularLocation>
</comment>
<dbReference type="GO" id="GO:0008763">
    <property type="term" value="F:UDP-N-acetylmuramate-L-alanine ligase activity"/>
    <property type="evidence" value="ECO:0007669"/>
    <property type="project" value="UniProtKB-UniRule"/>
</dbReference>
<evidence type="ECO:0000259" key="15">
    <source>
        <dbReference type="Pfam" id="PF01225"/>
    </source>
</evidence>
<proteinExistence type="inferred from homology"/>
<dbReference type="InterPro" id="IPR004101">
    <property type="entry name" value="Mur_ligase_C"/>
</dbReference>
<evidence type="ECO:0000256" key="9">
    <source>
        <dbReference type="ARBA" id="ARBA00022960"/>
    </source>
</evidence>
<dbReference type="NCBIfam" id="TIGR01082">
    <property type="entry name" value="murC"/>
    <property type="match status" value="1"/>
</dbReference>
<evidence type="ECO:0000256" key="8">
    <source>
        <dbReference type="ARBA" id="ARBA00022840"/>
    </source>
</evidence>
<reference evidence="18 19" key="1">
    <citation type="submission" date="2017-01" db="EMBL/GenBank/DDBJ databases">
        <title>Complete genome of Lacinutrix venerupis DOK2-8 isolated from seawater in Dokdo.</title>
        <authorList>
            <person name="Chi W.-J."/>
            <person name="Kim J.H."/>
        </authorList>
    </citation>
    <scope>NUCLEOTIDE SEQUENCE [LARGE SCALE GENOMIC DNA]</scope>
    <source>
        <strain evidence="18 19">DOK2-8</strain>
    </source>
</reference>
<feature type="domain" description="Mur ligase central" evidence="17">
    <location>
        <begin position="117"/>
        <end position="286"/>
    </location>
</feature>
<keyword evidence="19" id="KW-1185">Reference proteome</keyword>
<name>A0AAC9PWV7_9FLAO</name>
<dbReference type="Pfam" id="PF01225">
    <property type="entry name" value="Mur_ligase"/>
    <property type="match status" value="1"/>
</dbReference>
<dbReference type="InterPro" id="IPR005758">
    <property type="entry name" value="UDP-N-AcMur_Ala_ligase_MurC"/>
</dbReference>
<evidence type="ECO:0000256" key="10">
    <source>
        <dbReference type="ARBA" id="ARBA00022984"/>
    </source>
</evidence>
<keyword evidence="8 14" id="KW-0067">ATP-binding</keyword>
<dbReference type="Gene3D" id="3.40.50.720">
    <property type="entry name" value="NAD(P)-binding Rossmann-like Domain"/>
    <property type="match status" value="1"/>
</dbReference>
<dbReference type="Pfam" id="PF08245">
    <property type="entry name" value="Mur_ligase_M"/>
    <property type="match status" value="1"/>
</dbReference>
<protein>
    <recommendedName>
        <fullName evidence="3 14">UDP-N-acetylmuramate--L-alanine ligase</fullName>
        <ecNumber evidence="3 14">6.3.2.8</ecNumber>
    </recommendedName>
    <alternativeName>
        <fullName evidence="14">UDP-N-acetylmuramoyl-L-alanine synthetase</fullName>
    </alternativeName>
</protein>
<dbReference type="GO" id="GO:0051301">
    <property type="term" value="P:cell division"/>
    <property type="evidence" value="ECO:0007669"/>
    <property type="project" value="UniProtKB-KW"/>
</dbReference>
<evidence type="ECO:0000256" key="3">
    <source>
        <dbReference type="ARBA" id="ARBA00012211"/>
    </source>
</evidence>
<dbReference type="SUPFAM" id="SSF53623">
    <property type="entry name" value="MurD-like peptide ligases, catalytic domain"/>
    <property type="match status" value="1"/>
</dbReference>
<keyword evidence="9 14" id="KW-0133">Cell shape</keyword>
<evidence type="ECO:0000313" key="19">
    <source>
        <dbReference type="Proteomes" id="UP000187506"/>
    </source>
</evidence>
<evidence type="ECO:0000256" key="11">
    <source>
        <dbReference type="ARBA" id="ARBA00023306"/>
    </source>
</evidence>
<evidence type="ECO:0000256" key="1">
    <source>
        <dbReference type="ARBA" id="ARBA00004496"/>
    </source>
</evidence>
<keyword evidence="6 14" id="KW-0132">Cell division</keyword>
<dbReference type="EC" id="6.3.2.8" evidence="3 14"/>
<dbReference type="GO" id="GO:0009252">
    <property type="term" value="P:peptidoglycan biosynthetic process"/>
    <property type="evidence" value="ECO:0007669"/>
    <property type="project" value="UniProtKB-UniRule"/>
</dbReference>
<keyword evidence="11 14" id="KW-0131">Cell cycle</keyword>